<accession>A0A2X4UUK4</accession>
<dbReference type="EMBL" id="LS483468">
    <property type="protein sequence ID" value="SQI36710.1"/>
    <property type="molecule type" value="Genomic_DNA"/>
</dbReference>
<dbReference type="Proteomes" id="UP000249091">
    <property type="component" value="Chromosome 1"/>
</dbReference>
<reference evidence="1 2" key="1">
    <citation type="submission" date="2018-06" db="EMBL/GenBank/DDBJ databases">
        <authorList>
            <consortium name="Pathogen Informatics"/>
            <person name="Doyle S."/>
        </authorList>
    </citation>
    <scope>NUCLEOTIDE SEQUENCE [LARGE SCALE GENOMIC DNA]</scope>
    <source>
        <strain evidence="1 2">NCTC10994</strain>
    </source>
</reference>
<dbReference type="STRING" id="1219011.GCA_001895045_03354"/>
<evidence type="ECO:0000313" key="1">
    <source>
        <dbReference type="EMBL" id="SQI36710.1"/>
    </source>
</evidence>
<evidence type="ECO:0000313" key="2">
    <source>
        <dbReference type="Proteomes" id="UP000249091"/>
    </source>
</evidence>
<organism evidence="1 2">
    <name type="scientific">Rhodococcus coprophilus</name>
    <dbReference type="NCBI Taxonomy" id="38310"/>
    <lineage>
        <taxon>Bacteria</taxon>
        <taxon>Bacillati</taxon>
        <taxon>Actinomycetota</taxon>
        <taxon>Actinomycetes</taxon>
        <taxon>Mycobacteriales</taxon>
        <taxon>Nocardiaceae</taxon>
        <taxon>Rhodococcus</taxon>
    </lineage>
</organism>
<sequence>MTPVVFRCGEVPLPLTLTPETTLSAPALPEKGDFEDVLAQVDSVENPRLIVVGDDAAFAATLTRLMRLDRLDIELAYVPESRTPATEAYGLRSGSKAATVALQSEATPIPLIRDDSGIALVGRALVCGDESDLVGEAYVDDTRLFSGTVPGIRIEPTPAMPGLRAAIDRPRWFGGYKWLEGRAMQLGSPAATVTRDGVANPRALKRSTFYRHDRKWLLVR</sequence>
<dbReference type="KEGG" id="rcr:NCTC10994_03381"/>
<proteinExistence type="predicted"/>
<keyword evidence="2" id="KW-1185">Reference proteome</keyword>
<name>A0A2X4UUK4_9NOCA</name>
<dbReference type="AlphaFoldDB" id="A0A2X4UUK4"/>
<protein>
    <submittedName>
        <fullName evidence="1">Uncharacterized protein</fullName>
    </submittedName>
</protein>
<dbReference type="RefSeq" id="WP_239537286.1">
    <property type="nucleotide sequence ID" value="NZ_JAFBBL010000001.1"/>
</dbReference>
<gene>
    <name evidence="1" type="ORF">NCTC10994_03381</name>
</gene>